<evidence type="ECO:0000256" key="1">
    <source>
        <dbReference type="SAM" id="SignalP"/>
    </source>
</evidence>
<keyword evidence="1" id="KW-0732">Signal</keyword>
<evidence type="ECO:0000313" key="4">
    <source>
        <dbReference type="Proteomes" id="UP000219338"/>
    </source>
</evidence>
<dbReference type="Pfam" id="PF14040">
    <property type="entry name" value="DNase_NucA_NucB"/>
    <property type="match status" value="1"/>
</dbReference>
<dbReference type="EMBL" id="FUEG01000025">
    <property type="protein sequence ID" value="SJL14716.1"/>
    <property type="molecule type" value="Genomic_DNA"/>
</dbReference>
<proteinExistence type="predicted"/>
<dbReference type="OrthoDB" id="3043328at2759"/>
<feature type="domain" description="Deoxyribonuclease NucA/NucB" evidence="2">
    <location>
        <begin position="121"/>
        <end position="165"/>
    </location>
</feature>
<dbReference type="OMA" id="CIPASDN"/>
<accession>A0A284S177</accession>
<name>A0A284S177_ARMOS</name>
<dbReference type="Proteomes" id="UP000219338">
    <property type="component" value="Unassembled WGS sequence"/>
</dbReference>
<keyword evidence="4" id="KW-1185">Reference proteome</keyword>
<feature type="signal peptide" evidence="1">
    <location>
        <begin position="1"/>
        <end position="18"/>
    </location>
</feature>
<sequence length="218" mass="23264">MLKSLFIVTCLLLLGVHALPTELSNATTAWNATATGIAESVAHTFTLDYRGYPQSCENIYRFSWFCNNGPRSVAPDRTNAAAHRLATVVVKTQTGAALACLGILPGKLIYMHLSYQADHVSGHQCDEWPWANSNAGGANAATRCIPASDNTGSGAQWGNFVNNKGSQALGYIDNGVPVAIKVSNIPKTAHFCLGETGTPITKDFCKTDHIQPMLQSIG</sequence>
<evidence type="ECO:0000259" key="2">
    <source>
        <dbReference type="Pfam" id="PF14040"/>
    </source>
</evidence>
<reference evidence="4" key="1">
    <citation type="journal article" date="2017" name="Nat. Ecol. Evol.">
        <title>Genome expansion and lineage-specific genetic innovations in the forest pathogenic fungi Armillaria.</title>
        <authorList>
            <person name="Sipos G."/>
            <person name="Prasanna A.N."/>
            <person name="Walter M.C."/>
            <person name="O'Connor E."/>
            <person name="Balint B."/>
            <person name="Krizsan K."/>
            <person name="Kiss B."/>
            <person name="Hess J."/>
            <person name="Varga T."/>
            <person name="Slot J."/>
            <person name="Riley R."/>
            <person name="Boka B."/>
            <person name="Rigling D."/>
            <person name="Barry K."/>
            <person name="Lee J."/>
            <person name="Mihaltcheva S."/>
            <person name="LaButti K."/>
            <person name="Lipzen A."/>
            <person name="Waldron R."/>
            <person name="Moloney N.M."/>
            <person name="Sperisen C."/>
            <person name="Kredics L."/>
            <person name="Vagvoelgyi C."/>
            <person name="Patrignani A."/>
            <person name="Fitzpatrick D."/>
            <person name="Nagy I."/>
            <person name="Doyle S."/>
            <person name="Anderson J.B."/>
            <person name="Grigoriev I.V."/>
            <person name="Gueldener U."/>
            <person name="Muensterkoetter M."/>
            <person name="Nagy L.G."/>
        </authorList>
    </citation>
    <scope>NUCLEOTIDE SEQUENCE [LARGE SCALE GENOMIC DNA]</scope>
    <source>
        <strain evidence="4">C18/9</strain>
    </source>
</reference>
<feature type="chain" id="PRO_5013171038" description="Deoxyribonuclease NucA/NucB domain-containing protein" evidence="1">
    <location>
        <begin position="19"/>
        <end position="218"/>
    </location>
</feature>
<dbReference type="AlphaFoldDB" id="A0A284S177"/>
<evidence type="ECO:0000313" key="3">
    <source>
        <dbReference type="EMBL" id="SJL14716.1"/>
    </source>
</evidence>
<protein>
    <recommendedName>
        <fullName evidence="2">Deoxyribonuclease NucA/NucB domain-containing protein</fullName>
    </recommendedName>
</protein>
<organism evidence="3 4">
    <name type="scientific">Armillaria ostoyae</name>
    <name type="common">Armillaria root rot fungus</name>
    <dbReference type="NCBI Taxonomy" id="47428"/>
    <lineage>
        <taxon>Eukaryota</taxon>
        <taxon>Fungi</taxon>
        <taxon>Dikarya</taxon>
        <taxon>Basidiomycota</taxon>
        <taxon>Agaricomycotina</taxon>
        <taxon>Agaricomycetes</taxon>
        <taxon>Agaricomycetidae</taxon>
        <taxon>Agaricales</taxon>
        <taxon>Marasmiineae</taxon>
        <taxon>Physalacriaceae</taxon>
        <taxon>Armillaria</taxon>
    </lineage>
</organism>
<gene>
    <name evidence="3" type="ORF">ARMOST_18183</name>
</gene>
<dbReference type="InterPro" id="IPR029476">
    <property type="entry name" value="DNase_NucA_NucB"/>
</dbReference>